<dbReference type="EMBL" id="JBBPFD010000712">
    <property type="protein sequence ID" value="KAK7877213.1"/>
    <property type="molecule type" value="Genomic_DNA"/>
</dbReference>
<reference evidence="2" key="1">
    <citation type="submission" date="2024-04" db="EMBL/GenBank/DDBJ databases">
        <title>Salinicola lusitanus LLJ914,a marine bacterium isolated from the Okinawa Trough.</title>
        <authorList>
            <person name="Li J."/>
        </authorList>
    </citation>
    <scope>NUCLEOTIDE SEQUENCE [LARGE SCALE GENOMIC DNA]</scope>
</reference>
<evidence type="ECO:0000313" key="2">
    <source>
        <dbReference type="Proteomes" id="UP001460270"/>
    </source>
</evidence>
<evidence type="ECO:0000313" key="1">
    <source>
        <dbReference type="EMBL" id="KAK7877213.1"/>
    </source>
</evidence>
<name>A0AAW0MGH3_9GOBI</name>
<dbReference type="AlphaFoldDB" id="A0AAW0MGH3"/>
<dbReference type="Proteomes" id="UP001460270">
    <property type="component" value="Unassembled WGS sequence"/>
</dbReference>
<proteinExistence type="predicted"/>
<sequence length="176" mass="20221">METARGDQLVRVLRTNFGPGVPTPPTAAVLILRTDLCERWRRKLHTLSHTRHSSQGSITLTTPPGSNCRDMCYEDRFEVSRLAVLSPATERRWGRCVTTLEPGPVSVFPDVGSLEQDDHLREQNRPSALREGKLGERCRLRQTKSICLCCCYFKVRKEREVEKGREKRDERGRERS</sequence>
<accession>A0AAW0MGH3</accession>
<gene>
    <name evidence="1" type="ORF">WMY93_032066</name>
</gene>
<keyword evidence="2" id="KW-1185">Reference proteome</keyword>
<organism evidence="1 2">
    <name type="scientific">Mugilogobius chulae</name>
    <name type="common">yellowstripe goby</name>
    <dbReference type="NCBI Taxonomy" id="88201"/>
    <lineage>
        <taxon>Eukaryota</taxon>
        <taxon>Metazoa</taxon>
        <taxon>Chordata</taxon>
        <taxon>Craniata</taxon>
        <taxon>Vertebrata</taxon>
        <taxon>Euteleostomi</taxon>
        <taxon>Actinopterygii</taxon>
        <taxon>Neopterygii</taxon>
        <taxon>Teleostei</taxon>
        <taxon>Neoteleostei</taxon>
        <taxon>Acanthomorphata</taxon>
        <taxon>Gobiaria</taxon>
        <taxon>Gobiiformes</taxon>
        <taxon>Gobioidei</taxon>
        <taxon>Gobiidae</taxon>
        <taxon>Gobionellinae</taxon>
        <taxon>Mugilogobius</taxon>
    </lineage>
</organism>
<comment type="caution">
    <text evidence="1">The sequence shown here is derived from an EMBL/GenBank/DDBJ whole genome shotgun (WGS) entry which is preliminary data.</text>
</comment>
<protein>
    <submittedName>
        <fullName evidence="1">Uncharacterized protein</fullName>
    </submittedName>
</protein>